<gene>
    <name evidence="2" type="ORF">CHUV0807_2404</name>
</gene>
<accession>A0A1C3H738</accession>
<organism evidence="2 3">
    <name type="scientific">Cardiobacterium hominis</name>
    <dbReference type="NCBI Taxonomy" id="2718"/>
    <lineage>
        <taxon>Bacteria</taxon>
        <taxon>Pseudomonadati</taxon>
        <taxon>Pseudomonadota</taxon>
        <taxon>Gammaproteobacteria</taxon>
        <taxon>Cardiobacteriales</taxon>
        <taxon>Cardiobacteriaceae</taxon>
        <taxon>Cardiobacterium</taxon>
    </lineage>
</organism>
<feature type="transmembrane region" description="Helical" evidence="1">
    <location>
        <begin position="293"/>
        <end position="311"/>
    </location>
</feature>
<dbReference type="EMBL" id="FKLO01000081">
    <property type="protein sequence ID" value="SAM71959.1"/>
    <property type="molecule type" value="Genomic_DNA"/>
</dbReference>
<dbReference type="RefSeq" id="WP_079542181.1">
    <property type="nucleotide sequence ID" value="NZ_FKLO01000081.1"/>
</dbReference>
<sequence>MKEQQFIAAYEPQWQVLEQFFSRQERGLHQHEPWREFPQAYRVLCEQLAYAENAGFSPALLARLQRLAMQGHQLLYRRQRGSGEKVAAYFLYQLPQAVRREWRYVALAAALFVFPVLLALGIGLARPEIAAAQAKDYAEMYEPREERRVGESRGADSDVAMFGHYLSNNTGIGLRVVAGGALLGIGVFVALILNGWLFGIVSAHMIILGYANVTFFPFVIAHAAFEMTAIVFSGACGLALARGLFIPGRQRRGDAVRELLQRFFPILVAVVLLFFVAALVEAFWSAIWLPPALKYLCGTACWALVVAYFCLAGRGYAATFD</sequence>
<feature type="transmembrane region" description="Helical" evidence="1">
    <location>
        <begin position="200"/>
        <end position="221"/>
    </location>
</feature>
<feature type="transmembrane region" description="Helical" evidence="1">
    <location>
        <begin position="172"/>
        <end position="193"/>
    </location>
</feature>
<dbReference type="AlphaFoldDB" id="A0A1C3H738"/>
<protein>
    <recommendedName>
        <fullName evidence="4">Stage II sporulation protein M</fullName>
    </recommendedName>
</protein>
<dbReference type="Pfam" id="PF01944">
    <property type="entry name" value="SpoIIM"/>
    <property type="match status" value="1"/>
</dbReference>
<feature type="transmembrane region" description="Helical" evidence="1">
    <location>
        <begin position="104"/>
        <end position="125"/>
    </location>
</feature>
<keyword evidence="1" id="KW-0472">Membrane</keyword>
<evidence type="ECO:0000313" key="2">
    <source>
        <dbReference type="EMBL" id="SAM71959.1"/>
    </source>
</evidence>
<evidence type="ECO:0000256" key="1">
    <source>
        <dbReference type="SAM" id="Phobius"/>
    </source>
</evidence>
<keyword evidence="1" id="KW-1133">Transmembrane helix</keyword>
<evidence type="ECO:0008006" key="4">
    <source>
        <dbReference type="Google" id="ProtNLM"/>
    </source>
</evidence>
<name>A0A1C3H738_9GAMM</name>
<reference evidence="3" key="1">
    <citation type="submission" date="2016-04" db="EMBL/GenBank/DDBJ databases">
        <authorList>
            <person name="Tagini F."/>
        </authorList>
    </citation>
    <scope>NUCLEOTIDE SEQUENCE [LARGE SCALE GENOMIC DNA]</scope>
    <source>
        <strain evidence="3">CHUV0807</strain>
    </source>
</reference>
<feature type="transmembrane region" description="Helical" evidence="1">
    <location>
        <begin position="227"/>
        <end position="245"/>
    </location>
</feature>
<dbReference type="InterPro" id="IPR002798">
    <property type="entry name" value="SpoIIM-like"/>
</dbReference>
<proteinExistence type="predicted"/>
<dbReference type="PANTHER" id="PTHR35337">
    <property type="entry name" value="SLR1478 PROTEIN"/>
    <property type="match status" value="1"/>
</dbReference>
<keyword evidence="1" id="KW-0812">Transmembrane</keyword>
<feature type="transmembrane region" description="Helical" evidence="1">
    <location>
        <begin position="266"/>
        <end position="287"/>
    </location>
</feature>
<dbReference type="Proteomes" id="UP000190837">
    <property type="component" value="Unassembled WGS sequence"/>
</dbReference>
<evidence type="ECO:0000313" key="3">
    <source>
        <dbReference type="Proteomes" id="UP000190837"/>
    </source>
</evidence>
<dbReference type="PANTHER" id="PTHR35337:SF1">
    <property type="entry name" value="SLR1478 PROTEIN"/>
    <property type="match status" value="1"/>
</dbReference>